<proteinExistence type="predicted"/>
<dbReference type="EMBL" id="JAPQYE010000022">
    <property type="protein sequence ID" value="MCZ0731866.1"/>
    <property type="molecule type" value="Genomic_DNA"/>
</dbReference>
<protein>
    <recommendedName>
        <fullName evidence="3">Helix-turn-helix domain-containing protein</fullName>
    </recommendedName>
</protein>
<accession>A0ABT4HNU0</accession>
<keyword evidence="2" id="KW-1185">Reference proteome</keyword>
<reference evidence="1" key="1">
    <citation type="submission" date="2022-12" db="EMBL/GenBank/DDBJ databases">
        <title>Whole genome sequence of Mycolicibacterium iranicum strain SBH312.</title>
        <authorList>
            <person name="Jani J."/>
            <person name="Arifin Mustapha Z."/>
            <person name="Ahmed K."/>
            <person name="Kai Ling C."/>
        </authorList>
    </citation>
    <scope>NUCLEOTIDE SEQUENCE</scope>
    <source>
        <strain evidence="1">SBH312</strain>
    </source>
</reference>
<evidence type="ECO:0000313" key="2">
    <source>
        <dbReference type="Proteomes" id="UP001084650"/>
    </source>
</evidence>
<comment type="caution">
    <text evidence="1">The sequence shown here is derived from an EMBL/GenBank/DDBJ whole genome shotgun (WGS) entry which is preliminary data.</text>
</comment>
<evidence type="ECO:0008006" key="3">
    <source>
        <dbReference type="Google" id="ProtNLM"/>
    </source>
</evidence>
<evidence type="ECO:0000313" key="1">
    <source>
        <dbReference type="EMBL" id="MCZ0731866.1"/>
    </source>
</evidence>
<name>A0ABT4HNU0_MYCIR</name>
<organism evidence="1 2">
    <name type="scientific">Mycolicibacterium iranicum</name>
    <name type="common">Mycobacterium iranicum</name>
    <dbReference type="NCBI Taxonomy" id="912594"/>
    <lineage>
        <taxon>Bacteria</taxon>
        <taxon>Bacillati</taxon>
        <taxon>Actinomycetota</taxon>
        <taxon>Actinomycetes</taxon>
        <taxon>Mycobacteriales</taxon>
        <taxon>Mycobacteriaceae</taxon>
        <taxon>Mycolicibacterium</taxon>
    </lineage>
</organism>
<sequence length="59" mass="6548">MSVTQAACALGEHPADLRRAIRNEQIPVVREGRKVRVLTAWVADPAGWRTRHLAAMADQ</sequence>
<gene>
    <name evidence="1" type="ORF">OY187_27815</name>
</gene>
<dbReference type="Proteomes" id="UP001084650">
    <property type="component" value="Unassembled WGS sequence"/>
</dbReference>